<feature type="compositionally biased region" description="Polar residues" evidence="1">
    <location>
        <begin position="11"/>
        <end position="21"/>
    </location>
</feature>
<reference evidence="3" key="1">
    <citation type="journal article" date="2019" name="Int. J. Syst. Evol. Microbiol.">
        <title>The Global Catalogue of Microorganisms (GCM) 10K type strain sequencing project: providing services to taxonomists for standard genome sequencing and annotation.</title>
        <authorList>
            <consortium name="The Broad Institute Genomics Platform"/>
            <consortium name="The Broad Institute Genome Sequencing Center for Infectious Disease"/>
            <person name="Wu L."/>
            <person name="Ma J."/>
        </authorList>
    </citation>
    <scope>NUCLEOTIDE SEQUENCE [LARGE SCALE GENOMIC DNA]</scope>
    <source>
        <strain evidence="3">JCM 31696</strain>
    </source>
</reference>
<feature type="region of interest" description="Disordered" evidence="1">
    <location>
        <begin position="1"/>
        <end position="21"/>
    </location>
</feature>
<dbReference type="EMBL" id="JBHTIR010001706">
    <property type="protein sequence ID" value="MFD0852876.1"/>
    <property type="molecule type" value="Genomic_DNA"/>
</dbReference>
<organism evidence="2 3">
    <name type="scientific">Actinomadura adrarensis</name>
    <dbReference type="NCBI Taxonomy" id="1819600"/>
    <lineage>
        <taxon>Bacteria</taxon>
        <taxon>Bacillati</taxon>
        <taxon>Actinomycetota</taxon>
        <taxon>Actinomycetes</taxon>
        <taxon>Streptosporangiales</taxon>
        <taxon>Thermomonosporaceae</taxon>
        <taxon>Actinomadura</taxon>
    </lineage>
</organism>
<gene>
    <name evidence="2" type="ORF">ACFQ07_11600</name>
</gene>
<name>A0ABW3CEC2_9ACTN</name>
<evidence type="ECO:0000313" key="2">
    <source>
        <dbReference type="EMBL" id="MFD0852876.1"/>
    </source>
</evidence>
<comment type="caution">
    <text evidence="2">The sequence shown here is derived from an EMBL/GenBank/DDBJ whole genome shotgun (WGS) entry which is preliminary data.</text>
</comment>
<sequence>MAARQVKTPPDTFSATASDTGENAIQGAGEAALATAMRIEQEYVTRAYARLDAEREQAAGA</sequence>
<proteinExistence type="predicted"/>
<evidence type="ECO:0000313" key="3">
    <source>
        <dbReference type="Proteomes" id="UP001597083"/>
    </source>
</evidence>
<accession>A0ABW3CEC2</accession>
<keyword evidence="3" id="KW-1185">Reference proteome</keyword>
<evidence type="ECO:0000256" key="1">
    <source>
        <dbReference type="SAM" id="MobiDB-lite"/>
    </source>
</evidence>
<feature type="non-terminal residue" evidence="2">
    <location>
        <position position="61"/>
    </location>
</feature>
<dbReference type="Proteomes" id="UP001597083">
    <property type="component" value="Unassembled WGS sequence"/>
</dbReference>
<protein>
    <submittedName>
        <fullName evidence="2">Uncharacterized protein</fullName>
    </submittedName>
</protein>